<evidence type="ECO:0000313" key="7">
    <source>
        <dbReference type="EMBL" id="KAF5454035.1"/>
    </source>
</evidence>
<sequence length="163" mass="19407">MVYVRMSSSTLSSSSSGNRTCQPLCFCDLQATLRYSNTPRNPRRPFFGCPNYNTKGLPYCKFFKWADGDQYMQLELQERKNELLRKEKEVDERLRDIKKREIELRKREDEIEKREMVQDGRDEEFLKKELMLFEKEAGLTRSRTLLRLSWAVVVVVCCCLVTW</sequence>
<evidence type="ECO:0000256" key="2">
    <source>
        <dbReference type="ARBA" id="ARBA00022771"/>
    </source>
</evidence>
<comment type="caution">
    <text evidence="7">The sequence shown here is derived from an EMBL/GenBank/DDBJ whole genome shotgun (WGS) entry which is preliminary data.</text>
</comment>
<evidence type="ECO:0000313" key="8">
    <source>
        <dbReference type="Proteomes" id="UP000619265"/>
    </source>
</evidence>
<protein>
    <recommendedName>
        <fullName evidence="6">GRF-type domain-containing protein</fullName>
    </recommendedName>
</protein>
<keyword evidence="1" id="KW-0479">Metal-binding</keyword>
<evidence type="ECO:0000256" key="5">
    <source>
        <dbReference type="SAM" id="Coils"/>
    </source>
</evidence>
<dbReference type="Pfam" id="PF06839">
    <property type="entry name" value="Zn_ribbon_GRF"/>
    <property type="match status" value="1"/>
</dbReference>
<evidence type="ECO:0000256" key="4">
    <source>
        <dbReference type="PROSITE-ProRule" id="PRU01343"/>
    </source>
</evidence>
<dbReference type="InterPro" id="IPR010666">
    <property type="entry name" value="Znf_GRF"/>
</dbReference>
<keyword evidence="2 4" id="KW-0863">Zinc-finger</keyword>
<dbReference type="PROSITE" id="PS51999">
    <property type="entry name" value="ZF_GRF"/>
    <property type="match status" value="1"/>
</dbReference>
<feature type="coiled-coil region" evidence="5">
    <location>
        <begin position="73"/>
        <end position="114"/>
    </location>
</feature>
<keyword evidence="5" id="KW-0175">Coiled coil</keyword>
<gene>
    <name evidence="7" type="ORF">F2P56_023732</name>
</gene>
<keyword evidence="3" id="KW-0862">Zinc</keyword>
<evidence type="ECO:0000259" key="6">
    <source>
        <dbReference type="PROSITE" id="PS51999"/>
    </source>
</evidence>
<dbReference type="PANTHER" id="PTHR33248">
    <property type="entry name" value="ZINC ION-BINDING PROTEIN"/>
    <property type="match status" value="1"/>
</dbReference>
<organism evidence="7 8">
    <name type="scientific">Juglans regia</name>
    <name type="common">English walnut</name>
    <dbReference type="NCBI Taxonomy" id="51240"/>
    <lineage>
        <taxon>Eukaryota</taxon>
        <taxon>Viridiplantae</taxon>
        <taxon>Streptophyta</taxon>
        <taxon>Embryophyta</taxon>
        <taxon>Tracheophyta</taxon>
        <taxon>Spermatophyta</taxon>
        <taxon>Magnoliopsida</taxon>
        <taxon>eudicotyledons</taxon>
        <taxon>Gunneridae</taxon>
        <taxon>Pentapetalae</taxon>
        <taxon>rosids</taxon>
        <taxon>fabids</taxon>
        <taxon>Fagales</taxon>
        <taxon>Juglandaceae</taxon>
        <taxon>Juglans</taxon>
    </lineage>
</organism>
<accession>A0A833UKR3</accession>
<dbReference type="AlphaFoldDB" id="A0A833UKR3"/>
<reference evidence="7" key="1">
    <citation type="submission" date="2015-10" db="EMBL/GenBank/DDBJ databases">
        <authorList>
            <person name="Martinez-Garcia P.J."/>
            <person name="Crepeau M.W."/>
            <person name="Puiu D."/>
            <person name="Gonzalez-Ibeas D."/>
            <person name="Whalen J."/>
            <person name="Stevens K."/>
            <person name="Paul R."/>
            <person name="Butterfield T."/>
            <person name="Britton M."/>
            <person name="Reagan R."/>
            <person name="Chakraborty S."/>
            <person name="Walawage S.L."/>
            <person name="Vasquez-Gross H.A."/>
            <person name="Cardeno C."/>
            <person name="Famula R."/>
            <person name="Pratt K."/>
            <person name="Kuruganti S."/>
            <person name="Aradhya M.K."/>
            <person name="Leslie C.A."/>
            <person name="Dandekar A.M."/>
            <person name="Salzberg S.L."/>
            <person name="Wegrzyn J.L."/>
            <person name="Langley C.H."/>
            <person name="Neale D.B."/>
        </authorList>
    </citation>
    <scope>NUCLEOTIDE SEQUENCE</scope>
    <source>
        <tissue evidence="7">Leaves</tissue>
    </source>
</reference>
<dbReference type="Proteomes" id="UP000619265">
    <property type="component" value="Unassembled WGS sequence"/>
</dbReference>
<evidence type="ECO:0000256" key="1">
    <source>
        <dbReference type="ARBA" id="ARBA00022723"/>
    </source>
</evidence>
<dbReference type="Gramene" id="Jr11_02700_p1">
    <property type="protein sequence ID" value="cds.Jr11_02700_p1"/>
    <property type="gene ID" value="Jr11_02700"/>
</dbReference>
<feature type="domain" description="GRF-type" evidence="6">
    <location>
        <begin position="25"/>
        <end position="69"/>
    </location>
</feature>
<reference evidence="7" key="2">
    <citation type="submission" date="2020-03" db="EMBL/GenBank/DDBJ databases">
        <title>Walnut 2.0.</title>
        <authorList>
            <person name="Marrano A."/>
            <person name="Britton M."/>
            <person name="Zimin A.V."/>
            <person name="Zaini P.A."/>
            <person name="Workman R."/>
            <person name="Puiu D."/>
            <person name="Bianco L."/>
            <person name="Allen B.J."/>
            <person name="Troggio M."/>
            <person name="Leslie C.A."/>
            <person name="Timp W."/>
            <person name="Dendekar A."/>
            <person name="Salzberg S.L."/>
            <person name="Neale D.B."/>
        </authorList>
    </citation>
    <scope>NUCLEOTIDE SEQUENCE</scope>
    <source>
        <tissue evidence="7">Leaves</tissue>
    </source>
</reference>
<name>A0A833UKR3_JUGRE</name>
<proteinExistence type="predicted"/>
<evidence type="ECO:0000256" key="3">
    <source>
        <dbReference type="ARBA" id="ARBA00022833"/>
    </source>
</evidence>
<dbReference type="GO" id="GO:0008270">
    <property type="term" value="F:zinc ion binding"/>
    <property type="evidence" value="ECO:0007669"/>
    <property type="project" value="UniProtKB-KW"/>
</dbReference>
<dbReference type="EMBL" id="LIHL02000011">
    <property type="protein sequence ID" value="KAF5454035.1"/>
    <property type="molecule type" value="Genomic_DNA"/>
</dbReference>